<protein>
    <submittedName>
        <fullName evidence="7">SusC/RagA family TonB-linked outer membrane protein</fullName>
    </submittedName>
</protein>
<dbReference type="InterPro" id="IPR023996">
    <property type="entry name" value="TonB-dep_OMP_SusC/RagA"/>
</dbReference>
<accession>A0A9E2SEU9</accession>
<proteinExistence type="inferred from homology"/>
<dbReference type="Proteomes" id="UP000812270">
    <property type="component" value="Unassembled WGS sequence"/>
</dbReference>
<evidence type="ECO:0000313" key="8">
    <source>
        <dbReference type="Proteomes" id="UP000812270"/>
    </source>
</evidence>
<dbReference type="GO" id="GO:0009279">
    <property type="term" value="C:cell outer membrane"/>
    <property type="evidence" value="ECO:0007669"/>
    <property type="project" value="UniProtKB-SubCell"/>
</dbReference>
<dbReference type="EMBL" id="JAHSPG010000013">
    <property type="protein sequence ID" value="MBV4358840.1"/>
    <property type="molecule type" value="Genomic_DNA"/>
</dbReference>
<keyword evidence="1 4" id="KW-0813">Transport</keyword>
<dbReference type="NCBIfam" id="TIGR04057">
    <property type="entry name" value="SusC_RagA_signa"/>
    <property type="match status" value="1"/>
</dbReference>
<gene>
    <name evidence="7" type="ORF">KTO63_16865</name>
</gene>
<sequence length="1190" mass="133178">MELTKTAWFVRTRDVQKLLKVMRLTSFLLLFSLMQVSAKSYSQKFNLSLKDAALQDVFKTVQQQSDYQFFYNERLLKNTKKVTINVRNASIQMVLEACFKDQPIVYEIDDKQIIIKQKSVVQPELEASAVSPPIDVQGKVVNEKGEPVLATVHLKGTDKRVTTNENGDFKITGVDETGVLVISGVNIETREIKINGQTNLATILVKLKQTDMQEVTVELNTGYQKISSERATGSYSSVGKNLLEKRPVSNISTAINGLAAGVQGQENTDGSYRFLIRGTSSLYAQTDPLIVVDGFPVIGTNFSNINPNDVESITVLKDAAAASIWGARAANGVIVITTKQGKSAKNKVTLEANVFTRISKMIDLDQVMSQANSADQIRYEKMAMDMKWIFPPTPYTGAFADLNKPLSLAGELYYAQQFGKISKDQYNASLDSLSKINNRGQIEDLLMQKAVLDQYNVNLSSTSEKSRTYASLLYEKRKEGFINRGYNRYAVNLNNQFEVTRFLSLRLGANLQYKDIDMSGADIGEIQGLSPYETLLNPNGSYSVNIGSVNREQVSFLPLSKLPYPDWNYNLLRDVRGRKVKTKELNARLQASINIRFSKSLNFESKFQYEKNRSDGDNYQSDQTYYVRNLANTMIDYNSGTKVVGNKYVPIGGILISTHGDMESYVFRNQLNYSQTFHSDHSVSAIIGSEISRFQVSSRTDPWLYGYYGDKNQSTVPLYGYGSAVAPLKNIFGLTATLPGSSTALDWQLDKYVSFYGNASYAYKRKYVLTGSVRSDASNYITDNAKLRWSPLWSIGGMWHLAQESFMKNANAIDRLSLRLTYGQNGNTEKSTSTQTLLSVSTSPNTNTGTITATIADNGNPMLRWERTYTTNTGIDFSFFKNKLTGKVDVYNKIGKDITGLVQLPAATGTTSQKFNNAQISNRGIEIELGGNFKFGKHFVYSPLVTYAYNKNKIQNLYYPNLTASYLINSGSQNFVQGKPVGNIYSFSYLGMKDSVPYVLGSKGQEVPFSSTAPFSQQGMEFLNYEGTTIPPHTLGFANSFSFYNFNLFVLFTGKFGGVFRRPAFDYPTGIATAKPFVNRNVADVFAGDPNQPSFPKYQDINFYNWSRYTPYLHGLVESASYIECKEILLQYSLPAKWLAPVSINNLKIYAQIRDIGLIWQNNSKGYHPEWLPGTSRPMTSYTFGANIQL</sequence>
<keyword evidence="8" id="KW-1185">Reference proteome</keyword>
<dbReference type="Pfam" id="PF07660">
    <property type="entry name" value="STN"/>
    <property type="match status" value="1"/>
</dbReference>
<comment type="subcellular location">
    <subcellularLocation>
        <location evidence="4">Cell outer membrane</location>
        <topology evidence="4">Multi-pass membrane protein</topology>
    </subcellularLocation>
</comment>
<feature type="domain" description="Secretin/TonB short N-terminal" evidence="6">
    <location>
        <begin position="67"/>
        <end position="118"/>
    </location>
</feature>
<evidence type="ECO:0000256" key="3">
    <source>
        <dbReference type="ARBA" id="ARBA00023237"/>
    </source>
</evidence>
<dbReference type="AlphaFoldDB" id="A0A9E2SEU9"/>
<evidence type="ECO:0000259" key="6">
    <source>
        <dbReference type="SMART" id="SM00965"/>
    </source>
</evidence>
<keyword evidence="3 4" id="KW-0998">Cell outer membrane</keyword>
<evidence type="ECO:0000256" key="5">
    <source>
        <dbReference type="RuleBase" id="RU003357"/>
    </source>
</evidence>
<dbReference type="SMART" id="SM00965">
    <property type="entry name" value="STN"/>
    <property type="match status" value="1"/>
</dbReference>
<comment type="similarity">
    <text evidence="4 5">Belongs to the TonB-dependent receptor family.</text>
</comment>
<evidence type="ECO:0000256" key="1">
    <source>
        <dbReference type="ARBA" id="ARBA00022448"/>
    </source>
</evidence>
<comment type="caution">
    <text evidence="7">The sequence shown here is derived from an EMBL/GenBank/DDBJ whole genome shotgun (WGS) entry which is preliminary data.</text>
</comment>
<keyword evidence="4" id="KW-1134">Transmembrane beta strand</keyword>
<keyword evidence="4" id="KW-0812">Transmembrane</keyword>
<keyword evidence="5" id="KW-0798">TonB box</keyword>
<dbReference type="Pfam" id="PF00593">
    <property type="entry name" value="TonB_dep_Rec_b-barrel"/>
    <property type="match status" value="1"/>
</dbReference>
<dbReference type="RefSeq" id="WP_217792557.1">
    <property type="nucleotide sequence ID" value="NZ_JAHSPG010000013.1"/>
</dbReference>
<dbReference type="PROSITE" id="PS52016">
    <property type="entry name" value="TONB_DEPENDENT_REC_3"/>
    <property type="match status" value="1"/>
</dbReference>
<dbReference type="InterPro" id="IPR011662">
    <property type="entry name" value="Secretin/TonB_short_N"/>
</dbReference>
<reference evidence="7" key="1">
    <citation type="submission" date="2021-06" db="EMBL/GenBank/DDBJ databases">
        <authorList>
            <person name="Huq M.A."/>
        </authorList>
    </citation>
    <scope>NUCLEOTIDE SEQUENCE</scope>
    <source>
        <strain evidence="7">MAH-26</strain>
    </source>
</reference>
<dbReference type="NCBIfam" id="TIGR04056">
    <property type="entry name" value="OMP_RagA_SusC"/>
    <property type="match status" value="1"/>
</dbReference>
<dbReference type="Pfam" id="PF07715">
    <property type="entry name" value="Plug"/>
    <property type="match status" value="1"/>
</dbReference>
<dbReference type="InterPro" id="IPR023997">
    <property type="entry name" value="TonB-dep_OMP_SusC/RagA_CS"/>
</dbReference>
<evidence type="ECO:0000256" key="2">
    <source>
        <dbReference type="ARBA" id="ARBA00023136"/>
    </source>
</evidence>
<dbReference type="InterPro" id="IPR000531">
    <property type="entry name" value="Beta-barrel_TonB"/>
</dbReference>
<evidence type="ECO:0000313" key="7">
    <source>
        <dbReference type="EMBL" id="MBV4358840.1"/>
    </source>
</evidence>
<dbReference type="InterPro" id="IPR039426">
    <property type="entry name" value="TonB-dep_rcpt-like"/>
</dbReference>
<evidence type="ECO:0000256" key="4">
    <source>
        <dbReference type="PROSITE-ProRule" id="PRU01360"/>
    </source>
</evidence>
<dbReference type="Pfam" id="PF13715">
    <property type="entry name" value="CarbopepD_reg_2"/>
    <property type="match status" value="1"/>
</dbReference>
<keyword evidence="2 4" id="KW-0472">Membrane</keyword>
<name>A0A9E2SEU9_9BACT</name>
<dbReference type="InterPro" id="IPR012910">
    <property type="entry name" value="Plug_dom"/>
</dbReference>
<organism evidence="7 8">
    <name type="scientific">Pinibacter aurantiacus</name>
    <dbReference type="NCBI Taxonomy" id="2851599"/>
    <lineage>
        <taxon>Bacteria</taxon>
        <taxon>Pseudomonadati</taxon>
        <taxon>Bacteroidota</taxon>
        <taxon>Chitinophagia</taxon>
        <taxon>Chitinophagales</taxon>
        <taxon>Chitinophagaceae</taxon>
        <taxon>Pinibacter</taxon>
    </lineage>
</organism>